<dbReference type="PANTHER" id="PTHR42939">
    <property type="entry name" value="ABC TRANSPORTER ATP-BINDING PROTEIN ALBC-RELATED"/>
    <property type="match status" value="1"/>
</dbReference>
<dbReference type="SMART" id="SM00382">
    <property type="entry name" value="AAA"/>
    <property type="match status" value="1"/>
</dbReference>
<dbReference type="InterPro" id="IPR027417">
    <property type="entry name" value="P-loop_NTPase"/>
</dbReference>
<accession>A0A0N0ZXY6</accession>
<dbReference type="PROSITE" id="PS50893">
    <property type="entry name" value="ABC_TRANSPORTER_2"/>
    <property type="match status" value="1"/>
</dbReference>
<keyword evidence="3" id="KW-0067">ATP-binding</keyword>
<dbReference type="InterPro" id="IPR003593">
    <property type="entry name" value="AAA+_ATPase"/>
</dbReference>
<dbReference type="InterPro" id="IPR051782">
    <property type="entry name" value="ABC_Transporter_VariousFunc"/>
</dbReference>
<name>A0A0N0ZXY6_CHRID</name>
<dbReference type="RefSeq" id="WP_062696848.1">
    <property type="nucleotide sequence ID" value="NZ_LJOD01000002.1"/>
</dbReference>
<evidence type="ECO:0000256" key="1">
    <source>
        <dbReference type="ARBA" id="ARBA00022448"/>
    </source>
</evidence>
<dbReference type="Proteomes" id="UP000037953">
    <property type="component" value="Unassembled WGS sequence"/>
</dbReference>
<evidence type="ECO:0000256" key="3">
    <source>
        <dbReference type="ARBA" id="ARBA00022840"/>
    </source>
</evidence>
<dbReference type="InterPro" id="IPR003439">
    <property type="entry name" value="ABC_transporter-like_ATP-bd"/>
</dbReference>
<dbReference type="Pfam" id="PF00005">
    <property type="entry name" value="ABC_tran"/>
    <property type="match status" value="1"/>
</dbReference>
<gene>
    <name evidence="5" type="ORF">AOB46_04335</name>
</gene>
<dbReference type="OrthoDB" id="9801987at2"/>
<evidence type="ECO:0000256" key="2">
    <source>
        <dbReference type="ARBA" id="ARBA00022741"/>
    </source>
</evidence>
<proteinExistence type="predicted"/>
<dbReference type="Gene3D" id="3.40.50.300">
    <property type="entry name" value="P-loop containing nucleotide triphosphate hydrolases"/>
    <property type="match status" value="1"/>
</dbReference>
<comment type="caution">
    <text evidence="5">The sequence shown here is derived from an EMBL/GenBank/DDBJ whole genome shotgun (WGS) entry which is preliminary data.</text>
</comment>
<protein>
    <recommendedName>
        <fullName evidence="4">ABC transporter domain-containing protein</fullName>
    </recommendedName>
</protein>
<evidence type="ECO:0000259" key="4">
    <source>
        <dbReference type="PROSITE" id="PS50893"/>
    </source>
</evidence>
<evidence type="ECO:0000313" key="5">
    <source>
        <dbReference type="EMBL" id="KPE52117.1"/>
    </source>
</evidence>
<organism evidence="5 6">
    <name type="scientific">Chryseobacterium indologenes</name>
    <name type="common">Flavobacterium indologenes</name>
    <dbReference type="NCBI Taxonomy" id="253"/>
    <lineage>
        <taxon>Bacteria</taxon>
        <taxon>Pseudomonadati</taxon>
        <taxon>Bacteroidota</taxon>
        <taxon>Flavobacteriia</taxon>
        <taxon>Flavobacteriales</taxon>
        <taxon>Weeksellaceae</taxon>
        <taxon>Chryseobacterium group</taxon>
        <taxon>Chryseobacterium</taxon>
    </lineage>
</organism>
<dbReference type="AlphaFoldDB" id="A0A0N0ZXY6"/>
<dbReference type="SUPFAM" id="SSF52540">
    <property type="entry name" value="P-loop containing nucleoside triphosphate hydrolases"/>
    <property type="match status" value="1"/>
</dbReference>
<sequence length="221" mass="25384">MKKLHADSITKSFGTTKILQDVFISCETGKISGILGPSGGGKSTLLQIIFGTVKGDTQFIRYDDIVLKSLSDRKNRIVYLPQRTSFLPKNIKIRNLIPLFCNRENTEKLNQLDLMKPFLEETTRHLSGGEKRIVETLIILYSDADFILLDEPFSGISPKLCDEMERIIKGQSPHKGIIISDHNYESVFRMADDVYLLSQTYLRKIKDFEELRRFNYLPKSF</sequence>
<dbReference type="PATRIC" id="fig|253.9.peg.2156"/>
<keyword evidence="2" id="KW-0547">Nucleotide-binding</keyword>
<keyword evidence="1" id="KW-0813">Transport</keyword>
<reference evidence="5 6" key="1">
    <citation type="journal article" date="2015" name="Genom Data">
        <title>Draft genome sequence of a multidrug-resistant Chryseobacterium indologenes isolate from Malaysia.</title>
        <authorList>
            <person name="Yu C.Y."/>
            <person name="Ang G.Y."/>
            <person name="Cheng H.J."/>
            <person name="Cheong Y.M."/>
            <person name="Yin W.F."/>
            <person name="Chan K.G."/>
        </authorList>
    </citation>
    <scope>NUCLEOTIDE SEQUENCE [LARGE SCALE GENOMIC DNA]</scope>
    <source>
        <strain evidence="5 6">CI_885</strain>
    </source>
</reference>
<evidence type="ECO:0000313" key="6">
    <source>
        <dbReference type="Proteomes" id="UP000037953"/>
    </source>
</evidence>
<feature type="domain" description="ABC transporter" evidence="4">
    <location>
        <begin position="4"/>
        <end position="221"/>
    </location>
</feature>
<dbReference type="GO" id="GO:0016887">
    <property type="term" value="F:ATP hydrolysis activity"/>
    <property type="evidence" value="ECO:0007669"/>
    <property type="project" value="InterPro"/>
</dbReference>
<dbReference type="PANTHER" id="PTHR42939:SF1">
    <property type="entry name" value="ABC TRANSPORTER ATP-BINDING PROTEIN ALBC-RELATED"/>
    <property type="match status" value="1"/>
</dbReference>
<reference evidence="6" key="2">
    <citation type="submission" date="2015-09" db="EMBL/GenBank/DDBJ databases">
        <title>Draft genome sequence of a multidrug-resistant Chryseobacterium indologenes isolate from Malaysia.</title>
        <authorList>
            <person name="Yu C.Y."/>
            <person name="Ang G.Y."/>
            <person name="Chan K.-G."/>
        </authorList>
    </citation>
    <scope>NUCLEOTIDE SEQUENCE [LARGE SCALE GENOMIC DNA]</scope>
    <source>
        <strain evidence="6">CI_885</strain>
    </source>
</reference>
<dbReference type="EMBL" id="LJOD01000002">
    <property type="protein sequence ID" value="KPE52117.1"/>
    <property type="molecule type" value="Genomic_DNA"/>
</dbReference>
<dbReference type="GO" id="GO:0005524">
    <property type="term" value="F:ATP binding"/>
    <property type="evidence" value="ECO:0007669"/>
    <property type="project" value="UniProtKB-KW"/>
</dbReference>